<dbReference type="PANTHER" id="PTHR30085">
    <property type="entry name" value="AMINO ACID ABC TRANSPORTER PERMEASE"/>
    <property type="match status" value="1"/>
</dbReference>
<comment type="caution">
    <text evidence="5">The sequence shown here is derived from an EMBL/GenBank/DDBJ whole genome shotgun (WGS) entry which is preliminary data.</text>
</comment>
<dbReference type="Pfam" id="PF00497">
    <property type="entry name" value="SBP_bac_3"/>
    <property type="match status" value="1"/>
</dbReference>
<gene>
    <name evidence="5" type="ORF">C8P66_10237</name>
</gene>
<evidence type="ECO:0000256" key="1">
    <source>
        <dbReference type="ARBA" id="ARBA00010333"/>
    </source>
</evidence>
<proteinExistence type="inferred from homology"/>
<evidence type="ECO:0000259" key="4">
    <source>
        <dbReference type="SMART" id="SM00062"/>
    </source>
</evidence>
<sequence length="335" mass="35945">MAALGTMLLGQAAVAQSVDAGPTLASVRAKNYLACSGNVGSAGFGVPDSRGEQQGLDPDICRAVAAAVLGDPAKVRWTVLTSQMRITALQSGEVDMVARTFTWTHAREVAAGLQFGPTVFFDGQGFIVRKAAGVNHASELNGATVCVGAGSTNELNLADWARTNHIQVSPVVFENIEDTRRAYLSGRCDSYTLDASQLAGFLSSLPRGEHMILPEIISKEPLTPAVRKGDAQWYDIMRWTIYALFNAEELGVTQANVDEMLTSTNPDIQRLLGVTGNFGPSMGLDSRWAYNAIKAVGNYGEIFERHLGPNTPLALPRGQNNLWNHGGLIYAPPIR</sequence>
<dbReference type="AlphaFoldDB" id="A0A2W7ISX1"/>
<evidence type="ECO:0000313" key="5">
    <source>
        <dbReference type="EMBL" id="PZW50349.1"/>
    </source>
</evidence>
<name>A0A2W7ISX1_9PROT</name>
<dbReference type="SUPFAM" id="SSF53850">
    <property type="entry name" value="Periplasmic binding protein-like II"/>
    <property type="match status" value="1"/>
</dbReference>
<protein>
    <submittedName>
        <fullName evidence="5">Amino acid ABC transporter substrate-binding protein (PAAT family)</fullName>
    </submittedName>
</protein>
<accession>A0A2W7ISX1</accession>
<dbReference type="SMART" id="SM00062">
    <property type="entry name" value="PBPb"/>
    <property type="match status" value="1"/>
</dbReference>
<dbReference type="InterPro" id="IPR001638">
    <property type="entry name" value="Solute-binding_3/MltF_N"/>
</dbReference>
<dbReference type="EMBL" id="QKYU01000002">
    <property type="protein sequence ID" value="PZW50349.1"/>
    <property type="molecule type" value="Genomic_DNA"/>
</dbReference>
<feature type="domain" description="Solute-binding protein family 3/N-terminal" evidence="4">
    <location>
        <begin position="31"/>
        <end position="260"/>
    </location>
</feature>
<reference evidence="5 6" key="1">
    <citation type="submission" date="2018-06" db="EMBL/GenBank/DDBJ databases">
        <title>Genomic Encyclopedia of Archaeal and Bacterial Type Strains, Phase II (KMG-II): from individual species to whole genera.</title>
        <authorList>
            <person name="Goeker M."/>
        </authorList>
    </citation>
    <scope>NUCLEOTIDE SEQUENCE [LARGE SCALE GENOMIC DNA]</scope>
    <source>
        <strain evidence="5 6">DSM 24525</strain>
    </source>
</reference>
<organism evidence="5 6">
    <name type="scientific">Humitalea rosea</name>
    <dbReference type="NCBI Taxonomy" id="990373"/>
    <lineage>
        <taxon>Bacteria</taxon>
        <taxon>Pseudomonadati</taxon>
        <taxon>Pseudomonadota</taxon>
        <taxon>Alphaproteobacteria</taxon>
        <taxon>Acetobacterales</taxon>
        <taxon>Roseomonadaceae</taxon>
        <taxon>Humitalea</taxon>
    </lineage>
</organism>
<keyword evidence="3" id="KW-0732">Signal</keyword>
<evidence type="ECO:0000256" key="2">
    <source>
        <dbReference type="ARBA" id="ARBA00022448"/>
    </source>
</evidence>
<keyword evidence="2" id="KW-0813">Transport</keyword>
<dbReference type="InterPro" id="IPR051455">
    <property type="entry name" value="Bact_solute-bind_prot3"/>
</dbReference>
<dbReference type="Gene3D" id="3.40.190.10">
    <property type="entry name" value="Periplasmic binding protein-like II"/>
    <property type="match status" value="2"/>
</dbReference>
<evidence type="ECO:0000313" key="6">
    <source>
        <dbReference type="Proteomes" id="UP000249688"/>
    </source>
</evidence>
<keyword evidence="6" id="KW-1185">Reference proteome</keyword>
<comment type="similarity">
    <text evidence="1">Belongs to the bacterial solute-binding protein 3 family.</text>
</comment>
<dbReference type="CDD" id="cd13692">
    <property type="entry name" value="PBP2_BztA"/>
    <property type="match status" value="1"/>
</dbReference>
<dbReference type="Proteomes" id="UP000249688">
    <property type="component" value="Unassembled WGS sequence"/>
</dbReference>
<dbReference type="GO" id="GO:0006865">
    <property type="term" value="P:amino acid transport"/>
    <property type="evidence" value="ECO:0007669"/>
    <property type="project" value="TreeGrafter"/>
</dbReference>
<evidence type="ECO:0000256" key="3">
    <source>
        <dbReference type="ARBA" id="ARBA00022729"/>
    </source>
</evidence>
<dbReference type="PANTHER" id="PTHR30085:SF7">
    <property type="entry name" value="AMINO-ACID ABC TRANSPORTER-BINDING PROTEIN YHDW-RELATED"/>
    <property type="match status" value="1"/>
</dbReference>